<feature type="domain" description="ASCH" evidence="1">
    <location>
        <begin position="64"/>
        <end position="187"/>
    </location>
</feature>
<protein>
    <submittedName>
        <fullName evidence="2">Uncharacterized protein YhfF</fullName>
    </submittedName>
</protein>
<dbReference type="AlphaFoldDB" id="A0A2T0MHT9"/>
<dbReference type="PANTHER" id="PTHR39203">
    <property type="entry name" value="CYTOPLASMIC PROTEIN-RELATED"/>
    <property type="match status" value="1"/>
</dbReference>
<dbReference type="Pfam" id="PF04266">
    <property type="entry name" value="ASCH"/>
    <property type="match status" value="1"/>
</dbReference>
<reference evidence="2 3" key="1">
    <citation type="submission" date="2018-03" db="EMBL/GenBank/DDBJ databases">
        <title>Genomic Encyclopedia of Archaeal and Bacterial Type Strains, Phase II (KMG-II): from individual species to whole genera.</title>
        <authorList>
            <person name="Goeker M."/>
        </authorList>
    </citation>
    <scope>NUCLEOTIDE SEQUENCE [LARGE SCALE GENOMIC DNA]</scope>
    <source>
        <strain evidence="2 3">DSM 25027</strain>
    </source>
</reference>
<dbReference type="SUPFAM" id="SSF88697">
    <property type="entry name" value="PUA domain-like"/>
    <property type="match status" value="1"/>
</dbReference>
<dbReference type="PANTHER" id="PTHR39203:SF1">
    <property type="entry name" value="CYTOPLASMIC PROTEIN"/>
    <property type="match status" value="1"/>
</dbReference>
<evidence type="ECO:0000313" key="2">
    <source>
        <dbReference type="EMBL" id="PRX57115.1"/>
    </source>
</evidence>
<sequence length="189" mass="22028">MKFCFPVLFLKTSNGYLRTFNIINPNFIRFKILTFMENASAQELWTDFLNAKPNDVSENVPKVIHFCDNEKDANVCSELVNKEVKRASSHSLLGLQLRKEPLPKIGDLAIVTDWNGKAKTVIRTTGVKLIPYFAIREEHARMEGEGDKSLAYWKKVHWDYYTRELAEFGRKPRESMIVVFEQFEKLYSK</sequence>
<dbReference type="CDD" id="cd06553">
    <property type="entry name" value="ASCH_Ef3133_like"/>
    <property type="match status" value="1"/>
</dbReference>
<name>A0A2T0MHT9_9FLAO</name>
<organism evidence="2 3">
    <name type="scientific">Flagellimonas meridianipacifica</name>
    <dbReference type="NCBI Taxonomy" id="1080225"/>
    <lineage>
        <taxon>Bacteria</taxon>
        <taxon>Pseudomonadati</taxon>
        <taxon>Bacteroidota</taxon>
        <taxon>Flavobacteriia</taxon>
        <taxon>Flavobacteriales</taxon>
        <taxon>Flavobacteriaceae</taxon>
        <taxon>Flagellimonas</taxon>
    </lineage>
</organism>
<dbReference type="Proteomes" id="UP000237640">
    <property type="component" value="Unassembled WGS sequence"/>
</dbReference>
<keyword evidence="3" id="KW-1185">Reference proteome</keyword>
<dbReference type="Gene3D" id="3.10.400.10">
    <property type="entry name" value="Sulfate adenylyltransferase"/>
    <property type="match status" value="1"/>
</dbReference>
<dbReference type="InterPro" id="IPR009326">
    <property type="entry name" value="DUF984"/>
</dbReference>
<comment type="caution">
    <text evidence="2">The sequence shown here is derived from an EMBL/GenBank/DDBJ whole genome shotgun (WGS) entry which is preliminary data.</text>
</comment>
<dbReference type="InterPro" id="IPR015947">
    <property type="entry name" value="PUA-like_sf"/>
</dbReference>
<dbReference type="SMART" id="SM01022">
    <property type="entry name" value="ASCH"/>
    <property type="match status" value="1"/>
</dbReference>
<evidence type="ECO:0000259" key="1">
    <source>
        <dbReference type="SMART" id="SM01022"/>
    </source>
</evidence>
<dbReference type="EMBL" id="PVYX01000001">
    <property type="protein sequence ID" value="PRX57115.1"/>
    <property type="molecule type" value="Genomic_DNA"/>
</dbReference>
<accession>A0A2T0MHT9</accession>
<dbReference type="InterPro" id="IPR007374">
    <property type="entry name" value="ASCH_domain"/>
</dbReference>
<evidence type="ECO:0000313" key="3">
    <source>
        <dbReference type="Proteomes" id="UP000237640"/>
    </source>
</evidence>
<gene>
    <name evidence="2" type="ORF">CLV81_1116</name>
</gene>
<proteinExistence type="predicted"/>